<evidence type="ECO:0000313" key="15">
    <source>
        <dbReference type="Proteomes" id="UP000703269"/>
    </source>
</evidence>
<reference evidence="14 15" key="1">
    <citation type="submission" date="2021-08" db="EMBL/GenBank/DDBJ databases">
        <title>Draft Genome Sequence of Phanerochaete sordida strain YK-624.</title>
        <authorList>
            <person name="Mori T."/>
            <person name="Dohra H."/>
            <person name="Suzuki T."/>
            <person name="Kawagishi H."/>
            <person name="Hirai H."/>
        </authorList>
    </citation>
    <scope>NUCLEOTIDE SEQUENCE [LARGE SCALE GENOMIC DNA]</scope>
    <source>
        <strain evidence="14 15">YK-624</strain>
    </source>
</reference>
<name>A0A9P3G8Z0_9APHY</name>
<dbReference type="GO" id="GO:0016020">
    <property type="term" value="C:membrane"/>
    <property type="evidence" value="ECO:0007669"/>
    <property type="project" value="UniProtKB-SubCell"/>
</dbReference>
<proteinExistence type="predicted"/>
<evidence type="ECO:0000256" key="12">
    <source>
        <dbReference type="SAM" id="Phobius"/>
    </source>
</evidence>
<evidence type="ECO:0000256" key="9">
    <source>
        <dbReference type="ARBA" id="ARBA00023004"/>
    </source>
</evidence>
<dbReference type="PANTHER" id="PTHR15422:SF24">
    <property type="entry name" value="DOMON RELATED DOMAIN-CONTAINING PROTEIN"/>
    <property type="match status" value="1"/>
</dbReference>
<accession>A0A9P3G8Z0</accession>
<keyword evidence="5 12" id="KW-0812">Transmembrane</keyword>
<feature type="domain" description="Cytochrome b561" evidence="13">
    <location>
        <begin position="17"/>
        <end position="224"/>
    </location>
</feature>
<keyword evidence="6" id="KW-0479">Metal-binding</keyword>
<evidence type="ECO:0000256" key="7">
    <source>
        <dbReference type="ARBA" id="ARBA00022982"/>
    </source>
</evidence>
<evidence type="ECO:0000256" key="3">
    <source>
        <dbReference type="ARBA" id="ARBA00022448"/>
    </source>
</evidence>
<feature type="transmembrane region" description="Helical" evidence="12">
    <location>
        <begin position="55"/>
        <end position="80"/>
    </location>
</feature>
<feature type="transmembrane region" description="Helical" evidence="12">
    <location>
        <begin position="162"/>
        <end position="182"/>
    </location>
</feature>
<dbReference type="PROSITE" id="PS50939">
    <property type="entry name" value="CYTOCHROME_B561"/>
    <property type="match status" value="1"/>
</dbReference>
<keyword evidence="7" id="KW-0249">Electron transport</keyword>
<dbReference type="Pfam" id="PF03188">
    <property type="entry name" value="Cytochrom_B561"/>
    <property type="match status" value="1"/>
</dbReference>
<evidence type="ECO:0000313" key="14">
    <source>
        <dbReference type="EMBL" id="GJE91563.1"/>
    </source>
</evidence>
<dbReference type="Gene3D" id="1.20.120.1770">
    <property type="match status" value="1"/>
</dbReference>
<evidence type="ECO:0000256" key="11">
    <source>
        <dbReference type="SAM" id="MobiDB-lite"/>
    </source>
</evidence>
<dbReference type="OrthoDB" id="366214at2759"/>
<dbReference type="InterPro" id="IPR045150">
    <property type="entry name" value="CYB561D1/2"/>
</dbReference>
<comment type="cofactor">
    <cofactor evidence="1">
        <name>heme b</name>
        <dbReference type="ChEBI" id="CHEBI:60344"/>
    </cofactor>
</comment>
<dbReference type="EMBL" id="BPQB01000022">
    <property type="protein sequence ID" value="GJE91563.1"/>
    <property type="molecule type" value="Genomic_DNA"/>
</dbReference>
<evidence type="ECO:0000256" key="2">
    <source>
        <dbReference type="ARBA" id="ARBA00004141"/>
    </source>
</evidence>
<keyword evidence="3" id="KW-0813">Transport</keyword>
<evidence type="ECO:0000259" key="13">
    <source>
        <dbReference type="PROSITE" id="PS50939"/>
    </source>
</evidence>
<evidence type="ECO:0000256" key="1">
    <source>
        <dbReference type="ARBA" id="ARBA00001970"/>
    </source>
</evidence>
<dbReference type="PANTHER" id="PTHR15422">
    <property type="entry name" value="OS05G0565100 PROTEIN"/>
    <property type="match status" value="1"/>
</dbReference>
<feature type="transmembrane region" description="Helical" evidence="12">
    <location>
        <begin position="131"/>
        <end position="150"/>
    </location>
</feature>
<feature type="transmembrane region" description="Helical" evidence="12">
    <location>
        <begin position="202"/>
        <end position="224"/>
    </location>
</feature>
<feature type="transmembrane region" description="Helical" evidence="12">
    <location>
        <begin position="92"/>
        <end position="111"/>
    </location>
</feature>
<dbReference type="Proteomes" id="UP000703269">
    <property type="component" value="Unassembled WGS sequence"/>
</dbReference>
<feature type="region of interest" description="Disordered" evidence="11">
    <location>
        <begin position="16"/>
        <end position="41"/>
    </location>
</feature>
<organism evidence="14 15">
    <name type="scientific">Phanerochaete sordida</name>
    <dbReference type="NCBI Taxonomy" id="48140"/>
    <lineage>
        <taxon>Eukaryota</taxon>
        <taxon>Fungi</taxon>
        <taxon>Dikarya</taxon>
        <taxon>Basidiomycota</taxon>
        <taxon>Agaricomycotina</taxon>
        <taxon>Agaricomycetes</taxon>
        <taxon>Polyporales</taxon>
        <taxon>Phanerochaetaceae</taxon>
        <taxon>Phanerochaete</taxon>
    </lineage>
</organism>
<dbReference type="GO" id="GO:0140575">
    <property type="term" value="F:transmembrane monodehydroascorbate reductase activity"/>
    <property type="evidence" value="ECO:0007669"/>
    <property type="project" value="InterPro"/>
</dbReference>
<evidence type="ECO:0000256" key="8">
    <source>
        <dbReference type="ARBA" id="ARBA00022989"/>
    </source>
</evidence>
<dbReference type="GO" id="GO:0020037">
    <property type="term" value="F:heme binding"/>
    <property type="evidence" value="ECO:0007669"/>
    <property type="project" value="TreeGrafter"/>
</dbReference>
<keyword evidence="9" id="KW-0408">Iron</keyword>
<dbReference type="GO" id="GO:0046872">
    <property type="term" value="F:metal ion binding"/>
    <property type="evidence" value="ECO:0007669"/>
    <property type="project" value="UniProtKB-KW"/>
</dbReference>
<comment type="caution">
    <text evidence="14">The sequence shown here is derived from an EMBL/GenBank/DDBJ whole genome shotgun (WGS) entry which is preliminary data.</text>
</comment>
<keyword evidence="8 12" id="KW-1133">Transmembrane helix</keyword>
<dbReference type="SMART" id="SM00665">
    <property type="entry name" value="B561"/>
    <property type="match status" value="1"/>
</dbReference>
<keyword evidence="15" id="KW-1185">Reference proteome</keyword>
<keyword evidence="10 12" id="KW-0472">Membrane</keyword>
<evidence type="ECO:0000256" key="5">
    <source>
        <dbReference type="ARBA" id="ARBA00022692"/>
    </source>
</evidence>
<dbReference type="AlphaFoldDB" id="A0A9P3G8Z0"/>
<dbReference type="CDD" id="cd08760">
    <property type="entry name" value="Cyt_b561_FRRS1_like"/>
    <property type="match status" value="1"/>
</dbReference>
<evidence type="ECO:0000256" key="4">
    <source>
        <dbReference type="ARBA" id="ARBA00022617"/>
    </source>
</evidence>
<sequence length="260" mass="27987">MEAFLDALSPLHKRQDSWGSAPAASSAPAAPASGSSHGGAPSTSSTGLLPFQQYIAAHAVLSTLGFVVALPVGALVARWVRTHSDRWFRAHWVIQWVVAFPLILTGFALGVASVAKNDRLPLSDTHKRWGVALFCLYLVQLGLGALVHFVKVPFLQYRGRPAQNYAHGALGVFIIGAGFYQVRTGFRVEWPAYAGTQIGGGANAAWIVWLVLVVTAYAVGLGLLPRQYAQEHAARRRRGYQTDSTELMAKQQGQVLANAS</sequence>
<keyword evidence="4" id="KW-0349">Heme</keyword>
<comment type="subcellular location">
    <subcellularLocation>
        <location evidence="2">Membrane</location>
        <topology evidence="2">Multi-pass membrane protein</topology>
    </subcellularLocation>
</comment>
<evidence type="ECO:0000256" key="6">
    <source>
        <dbReference type="ARBA" id="ARBA00022723"/>
    </source>
</evidence>
<feature type="compositionally biased region" description="Low complexity" evidence="11">
    <location>
        <begin position="19"/>
        <end position="41"/>
    </location>
</feature>
<protein>
    <submittedName>
        <fullName evidence="14">Cytochrome b561 domain-containing protein</fullName>
    </submittedName>
</protein>
<evidence type="ECO:0000256" key="10">
    <source>
        <dbReference type="ARBA" id="ARBA00023136"/>
    </source>
</evidence>
<dbReference type="InterPro" id="IPR006593">
    <property type="entry name" value="Cyt_b561/ferric_Rdtase_TM"/>
</dbReference>
<gene>
    <name evidence="14" type="ORF">PsYK624_077130</name>
</gene>